<dbReference type="Proteomes" id="UP000257039">
    <property type="component" value="Unassembled WGS sequence"/>
</dbReference>
<proteinExistence type="inferred from homology"/>
<dbReference type="PANTHER" id="PTHR12128:SF72">
    <property type="entry name" value="DIHYDRODIPICOLINATE SYNTHASE"/>
    <property type="match status" value="1"/>
</dbReference>
<feature type="binding site" evidence="4">
    <location>
        <position position="207"/>
    </location>
    <ligand>
        <name>pyruvate</name>
        <dbReference type="ChEBI" id="CHEBI:15361"/>
    </ligand>
</feature>
<keyword evidence="6" id="KW-1185">Reference proteome</keyword>
<dbReference type="InterPro" id="IPR013785">
    <property type="entry name" value="Aldolase_TIM"/>
</dbReference>
<organism evidence="5 6">
    <name type="scientific">Zooshikella ganghwensis</name>
    <dbReference type="NCBI Taxonomy" id="202772"/>
    <lineage>
        <taxon>Bacteria</taxon>
        <taxon>Pseudomonadati</taxon>
        <taxon>Pseudomonadota</taxon>
        <taxon>Gammaproteobacteria</taxon>
        <taxon>Oceanospirillales</taxon>
        <taxon>Zooshikellaceae</taxon>
        <taxon>Zooshikella</taxon>
    </lineage>
</organism>
<evidence type="ECO:0000256" key="2">
    <source>
        <dbReference type="PIRNR" id="PIRNR001365"/>
    </source>
</evidence>
<accession>A0A4P9VM26</accession>
<protein>
    <submittedName>
        <fullName evidence="5">Dihydrodipicolinate synthase family protein</fullName>
    </submittedName>
</protein>
<evidence type="ECO:0000256" key="1">
    <source>
        <dbReference type="ARBA" id="ARBA00023239"/>
    </source>
</evidence>
<evidence type="ECO:0000256" key="4">
    <source>
        <dbReference type="PIRSR" id="PIRSR001365-2"/>
    </source>
</evidence>
<dbReference type="InterPro" id="IPR002220">
    <property type="entry name" value="DapA-like"/>
</dbReference>
<feature type="active site" description="Proton donor/acceptor" evidence="3">
    <location>
        <position position="137"/>
    </location>
</feature>
<evidence type="ECO:0000313" key="6">
    <source>
        <dbReference type="Proteomes" id="UP000257039"/>
    </source>
</evidence>
<dbReference type="SMART" id="SM01130">
    <property type="entry name" value="DHDPS"/>
    <property type="match status" value="1"/>
</dbReference>
<evidence type="ECO:0000313" key="5">
    <source>
        <dbReference type="EMBL" id="RDH44435.1"/>
    </source>
</evidence>
<reference evidence="5 6" key="1">
    <citation type="submission" date="2017-04" db="EMBL/GenBank/DDBJ databases">
        <title>Draft genome sequence of Zooshikella ganghwensis VG4 isolated from Red Sea sediments.</title>
        <authorList>
            <person name="Rehman Z."/>
            <person name="Alam I."/>
            <person name="Kamau A."/>
            <person name="Bajic V."/>
            <person name="Leiknes T."/>
        </authorList>
    </citation>
    <scope>NUCLEOTIDE SEQUENCE [LARGE SCALE GENOMIC DNA]</scope>
    <source>
        <strain evidence="5 6">VG4</strain>
    </source>
</reference>
<comment type="caution">
    <text evidence="5">The sequence shown here is derived from an EMBL/GenBank/DDBJ whole genome shotgun (WGS) entry which is preliminary data.</text>
</comment>
<dbReference type="GO" id="GO:0008840">
    <property type="term" value="F:4-hydroxy-tetrahydrodipicolinate synthase activity"/>
    <property type="evidence" value="ECO:0007669"/>
    <property type="project" value="TreeGrafter"/>
</dbReference>
<dbReference type="EMBL" id="NDXW01000001">
    <property type="protein sequence ID" value="RDH44435.1"/>
    <property type="molecule type" value="Genomic_DNA"/>
</dbReference>
<dbReference type="CDD" id="cd00408">
    <property type="entry name" value="DHDPS-like"/>
    <property type="match status" value="1"/>
</dbReference>
<gene>
    <name evidence="5" type="ORF">B9G39_13860</name>
</gene>
<comment type="similarity">
    <text evidence="2">Belongs to the DapA family.</text>
</comment>
<dbReference type="AlphaFoldDB" id="A0A4P9VM26"/>
<dbReference type="Gene3D" id="3.20.20.70">
    <property type="entry name" value="Aldolase class I"/>
    <property type="match status" value="1"/>
</dbReference>
<dbReference type="PANTHER" id="PTHR12128">
    <property type="entry name" value="DIHYDRODIPICOLINATE SYNTHASE"/>
    <property type="match status" value="1"/>
</dbReference>
<dbReference type="PRINTS" id="PR00146">
    <property type="entry name" value="DHPICSNTHASE"/>
</dbReference>
<dbReference type="RefSeq" id="WP_094787589.1">
    <property type="nucleotide sequence ID" value="NZ_NDXW01000001.1"/>
</dbReference>
<feature type="active site" description="Schiff-base intermediate with substrate" evidence="3">
    <location>
        <position position="165"/>
    </location>
</feature>
<dbReference type="PIRSF" id="PIRSF001365">
    <property type="entry name" value="DHDPS"/>
    <property type="match status" value="1"/>
</dbReference>
<sequence>MDINWQGVFPAITTQFNQDESINYAATQQQVDRLIQEGVDGIIALGTVGENCSLHENEKIKLLSAVKEAVADRVPLLSGAAEYTTQGVIHYIPQAMQVGVDGIMLLPGMVYSASEDEVITHYQTVAHHFSDVPIMVYNNPAVYGVDVSIAVMTQLVQCQNIVAIKESSSDTRRITELFNHFGERFIVFGGVDDIALECLLLGAKGWVSGLTNAFPKESVTLYKLACAGRLAEARALYRWFLPLLRLDTLPTLVQCIKLVDQLCGQGAEWVRAPRRPLQGEARQQVINLVEQAMAQRPNLPVY</sequence>
<keyword evidence="1 2" id="KW-0456">Lyase</keyword>
<evidence type="ECO:0000256" key="3">
    <source>
        <dbReference type="PIRSR" id="PIRSR001365-1"/>
    </source>
</evidence>
<name>A0A4P9VM26_9GAMM</name>
<dbReference type="Pfam" id="PF00701">
    <property type="entry name" value="DHDPS"/>
    <property type="match status" value="1"/>
</dbReference>
<dbReference type="SUPFAM" id="SSF51569">
    <property type="entry name" value="Aldolase"/>
    <property type="match status" value="1"/>
</dbReference>